<evidence type="ECO:0000256" key="1">
    <source>
        <dbReference type="SAM" id="MobiDB-lite"/>
    </source>
</evidence>
<sequence>MTLSPAFSDFPNSSGSGSGLSSSSEFAHDRATAASMGLLPTIPSSTQSAESDGSRGSLKDRRSSDRSGQRGRTGVERRQFGSSHSGLSAEGRELASAIDAYKLKHHRRYITCDEMLVVLRSLGYQKTTASSEDA</sequence>
<gene>
    <name evidence="2" type="ORF">RSSM_04461</name>
</gene>
<feature type="region of interest" description="Disordered" evidence="1">
    <location>
        <begin position="1"/>
        <end position="90"/>
    </location>
</feature>
<evidence type="ECO:0000313" key="3">
    <source>
        <dbReference type="Proteomes" id="UP000011885"/>
    </source>
</evidence>
<dbReference type="RefSeq" id="WP_008683099.1">
    <property type="nucleotide sequence ID" value="NZ_ANOH01000301.1"/>
</dbReference>
<comment type="caution">
    <text evidence="2">The sequence shown here is derived from an EMBL/GenBank/DDBJ whole genome shotgun (WGS) entry which is preliminary data.</text>
</comment>
<dbReference type="PATRIC" id="fig|1263870.3.peg.4721"/>
<organism evidence="2 3">
    <name type="scientific">Rhodopirellula sallentina SM41</name>
    <dbReference type="NCBI Taxonomy" id="1263870"/>
    <lineage>
        <taxon>Bacteria</taxon>
        <taxon>Pseudomonadati</taxon>
        <taxon>Planctomycetota</taxon>
        <taxon>Planctomycetia</taxon>
        <taxon>Pirellulales</taxon>
        <taxon>Pirellulaceae</taxon>
        <taxon>Rhodopirellula</taxon>
    </lineage>
</organism>
<dbReference type="AlphaFoldDB" id="M5U895"/>
<name>M5U895_9BACT</name>
<keyword evidence="3" id="KW-1185">Reference proteome</keyword>
<proteinExistence type="predicted"/>
<accession>M5U895</accession>
<feature type="compositionally biased region" description="Polar residues" evidence="1">
    <location>
        <begin position="42"/>
        <end position="51"/>
    </location>
</feature>
<feature type="compositionally biased region" description="Low complexity" evidence="1">
    <location>
        <begin position="13"/>
        <end position="24"/>
    </location>
</feature>
<evidence type="ECO:0000313" key="2">
    <source>
        <dbReference type="EMBL" id="EMI54091.1"/>
    </source>
</evidence>
<feature type="compositionally biased region" description="Basic and acidic residues" evidence="1">
    <location>
        <begin position="57"/>
        <end position="79"/>
    </location>
</feature>
<reference evidence="2 3" key="1">
    <citation type="journal article" date="2013" name="Mar. Genomics">
        <title>Expression of sulfatases in Rhodopirellula baltica and the diversity of sulfatases in the genus Rhodopirellula.</title>
        <authorList>
            <person name="Wegner C.E."/>
            <person name="Richter-Heitmann T."/>
            <person name="Klindworth A."/>
            <person name="Klockow C."/>
            <person name="Richter M."/>
            <person name="Achstetter T."/>
            <person name="Glockner F.O."/>
            <person name="Harder J."/>
        </authorList>
    </citation>
    <scope>NUCLEOTIDE SEQUENCE [LARGE SCALE GENOMIC DNA]</scope>
    <source>
        <strain evidence="2 3">SM41</strain>
    </source>
</reference>
<protein>
    <submittedName>
        <fullName evidence="2">Uncharacterized protein</fullName>
    </submittedName>
</protein>
<dbReference type="Proteomes" id="UP000011885">
    <property type="component" value="Unassembled WGS sequence"/>
</dbReference>
<dbReference type="EMBL" id="ANOH01000301">
    <property type="protein sequence ID" value="EMI54091.1"/>
    <property type="molecule type" value="Genomic_DNA"/>
</dbReference>